<evidence type="ECO:0000313" key="2">
    <source>
        <dbReference type="Proteomes" id="UP000831701"/>
    </source>
</evidence>
<reference evidence="1" key="1">
    <citation type="submission" date="2022-04" db="EMBL/GenBank/DDBJ databases">
        <title>Jade perch genome.</title>
        <authorList>
            <person name="Chao B."/>
        </authorList>
    </citation>
    <scope>NUCLEOTIDE SEQUENCE</scope>
    <source>
        <strain evidence="1">CB-2022</strain>
    </source>
</reference>
<protein>
    <submittedName>
        <fullName evidence="1">Uncharacterized protein</fullName>
    </submittedName>
</protein>
<proteinExistence type="predicted"/>
<name>A0ACB8W9R9_9TELE</name>
<dbReference type="Proteomes" id="UP000831701">
    <property type="component" value="Chromosome 13"/>
</dbReference>
<keyword evidence="2" id="KW-1185">Reference proteome</keyword>
<gene>
    <name evidence="1" type="ORF">L3Q82_011299</name>
</gene>
<accession>A0ACB8W9R9</accession>
<sequence length="1265" mass="140428">MQMSLCSPVNSQTPPSPSTPMCYGLTPPISEALPEEADLILTRKLTESLKSYGVFEDDLELDHREKVVKKLKFLFKEWLTEMCVEMNLPEIVRDKVGGKIFTFGSYLLGVHSKGADIDALCVGPGFIERKDFFTFFFEKLKAQKEVKDIRAIEEAFVPVIKLCYEGIEIDLVFARLAQRSVPENLDLLNDNLLQNIDKHCVRSLNGYRVTEGILSNVPNVHNFRATLRAIKLWAKRRNIYSNMLGFLGGVSWAIMVARICQVYPNATPSTLVTKFFKVFNMWDWQVPIRLRTEVDRRFGYPVWDPRVNPSDRCHVMPIITPAYPQQNTSVNVSPSTLAVIMEEIQRGCAVTEEIQQKNADWSKLFETPNIFEKYKHYILLKATSATEKQHCEWVDLVESKIRILVGILERNVHISRVHINSQSFPESSQSNDKMGTTWLIGLHLNMEESKNKTIDLTSDLLSFTSSIYSLAESCKIYKEGMSISATYAKRENLSWKMPNGECKRVFTSDEPKASRQTSAGQSERNKRKACSEIPAKKVKVDEESVSVTNGSSAPSKPASPCAISPATKRPRSPHSEVSPKRFKATTDAATTLEIKTILSEKSCTGVSLRKSPPPTASPPRSKRPATPELETPAKRLKPEVSPPANDLTDSPPCPAMPAAASKRAIKVQLLRYDTELRIETHSLSSPPCRVPHMPDFIMRSDTGISFCRGEEEEGVGVEEEEEEEEKKMGGLKARLLQRARYGTSPGDRYVTPPKTPWHNYTSVALKGEERRGGGGGGGGRMEVGGEVDGGCRARKERPVCNSVLSIVLTRLAECLSSPVYISQCFRPSLQAGPDGGSRPALSQGSEGIFHGVLSARQQQQAVSDPSLSSGLLTTRAAYALGALDAGPLASICVCTVKFNQDGICWCLMIHQAPLDTCLTGVALISPEGGVPFSPLHATPSRSPFLFPSIYISKQAMSRSKTVTNDEAFHQRLAWYAEIVYGFDLSSSYSYDANPVSAGWEAPSSGGFAPVAPGSQVASGTVKNPVHPQTAPRRGPSYPQPSERKLPEDPGVLFQSSRQVNCPKWRRAMNMATTNLRWKSKASSHHHLIASLKFWMDKTPSELQPSGPGRSWTEYPYPNPFDYMFLAGQYPQGTHYSSSFELGKDHWQESLCEGLLSCQSQCLGVVQQKDKTSPMKELVKVITHSLNGLNNHIRTVEQVDTAGARLDTKGILADFCREDQNHQHGTQMSAFRHKHIQTHTQSWESHNKIPPLQTPNPPNIICVSNL</sequence>
<dbReference type="EMBL" id="CM041543">
    <property type="protein sequence ID" value="KAI3364519.1"/>
    <property type="molecule type" value="Genomic_DNA"/>
</dbReference>
<comment type="caution">
    <text evidence="1">The sequence shown here is derived from an EMBL/GenBank/DDBJ whole genome shotgun (WGS) entry which is preliminary data.</text>
</comment>
<evidence type="ECO:0000313" key="1">
    <source>
        <dbReference type="EMBL" id="KAI3364519.1"/>
    </source>
</evidence>
<organism evidence="1 2">
    <name type="scientific">Scortum barcoo</name>
    <name type="common">barcoo grunter</name>
    <dbReference type="NCBI Taxonomy" id="214431"/>
    <lineage>
        <taxon>Eukaryota</taxon>
        <taxon>Metazoa</taxon>
        <taxon>Chordata</taxon>
        <taxon>Craniata</taxon>
        <taxon>Vertebrata</taxon>
        <taxon>Euteleostomi</taxon>
        <taxon>Actinopterygii</taxon>
        <taxon>Neopterygii</taxon>
        <taxon>Teleostei</taxon>
        <taxon>Neoteleostei</taxon>
        <taxon>Acanthomorphata</taxon>
        <taxon>Eupercaria</taxon>
        <taxon>Centrarchiformes</taxon>
        <taxon>Terapontoidei</taxon>
        <taxon>Terapontidae</taxon>
        <taxon>Scortum</taxon>
    </lineage>
</organism>